<comment type="caution">
    <text evidence="1">The sequence shown here is derived from an EMBL/GenBank/DDBJ whole genome shotgun (WGS) entry which is preliminary data.</text>
</comment>
<protein>
    <recommendedName>
        <fullName evidence="3">XRE family transcriptional regulator</fullName>
    </recommendedName>
</protein>
<dbReference type="Proteomes" id="UP001597287">
    <property type="component" value="Unassembled WGS sequence"/>
</dbReference>
<name>A0ABW5EPV4_9BURK</name>
<accession>A0ABW5EPV4</accession>
<evidence type="ECO:0000313" key="1">
    <source>
        <dbReference type="EMBL" id="MFD2317933.1"/>
    </source>
</evidence>
<dbReference type="RefSeq" id="WP_374621599.1">
    <property type="nucleotide sequence ID" value="NZ_JBHSIH010000001.1"/>
</dbReference>
<keyword evidence="2" id="KW-1185">Reference proteome</keyword>
<sequence length="85" mass="9077">MNSFKLFFSELDRAGRIEFAALCGTTPGLLNKLIYGGGRVELGLADVMVAVGCGRFVLADLPLTERAKTQHAARTKAYGEEATNG</sequence>
<organism evidence="1 2">
    <name type="scientific">Delftia deserti</name>
    <dbReference type="NCBI Taxonomy" id="1651218"/>
    <lineage>
        <taxon>Bacteria</taxon>
        <taxon>Pseudomonadati</taxon>
        <taxon>Pseudomonadota</taxon>
        <taxon>Betaproteobacteria</taxon>
        <taxon>Burkholderiales</taxon>
        <taxon>Comamonadaceae</taxon>
        <taxon>Delftia</taxon>
    </lineage>
</organism>
<proteinExistence type="predicted"/>
<evidence type="ECO:0000313" key="2">
    <source>
        <dbReference type="Proteomes" id="UP001597287"/>
    </source>
</evidence>
<evidence type="ECO:0008006" key="3">
    <source>
        <dbReference type="Google" id="ProtNLM"/>
    </source>
</evidence>
<reference evidence="2" key="1">
    <citation type="journal article" date="2019" name="Int. J. Syst. Evol. Microbiol.">
        <title>The Global Catalogue of Microorganisms (GCM) 10K type strain sequencing project: providing services to taxonomists for standard genome sequencing and annotation.</title>
        <authorList>
            <consortium name="The Broad Institute Genomics Platform"/>
            <consortium name="The Broad Institute Genome Sequencing Center for Infectious Disease"/>
            <person name="Wu L."/>
            <person name="Ma J."/>
        </authorList>
    </citation>
    <scope>NUCLEOTIDE SEQUENCE [LARGE SCALE GENOMIC DNA]</scope>
    <source>
        <strain evidence="2">CCUG 62793</strain>
    </source>
</reference>
<dbReference type="EMBL" id="JBHUIG010000003">
    <property type="protein sequence ID" value="MFD2317933.1"/>
    <property type="molecule type" value="Genomic_DNA"/>
</dbReference>
<gene>
    <name evidence="1" type="ORF">ACFSPV_04405</name>
</gene>